<feature type="domain" description="Sulfatase N-terminal" evidence="7">
    <location>
        <begin position="30"/>
        <end position="347"/>
    </location>
</feature>
<dbReference type="InterPro" id="IPR017850">
    <property type="entry name" value="Alkaline_phosphatase_core_sf"/>
</dbReference>
<dbReference type="Gene3D" id="3.30.1120.10">
    <property type="match status" value="1"/>
</dbReference>
<evidence type="ECO:0000256" key="3">
    <source>
        <dbReference type="ARBA" id="ARBA00022801"/>
    </source>
</evidence>
<dbReference type="Proteomes" id="UP001371305">
    <property type="component" value="Unassembled WGS sequence"/>
</dbReference>
<dbReference type="PROSITE" id="PS00149">
    <property type="entry name" value="SULFATASE_2"/>
    <property type="match status" value="1"/>
</dbReference>
<keyword evidence="2" id="KW-0479">Metal-binding</keyword>
<dbReference type="PROSITE" id="PS51257">
    <property type="entry name" value="PROKAR_LIPOPROTEIN"/>
    <property type="match status" value="1"/>
</dbReference>
<gene>
    <name evidence="8" type="ORF">WKV53_01730</name>
</gene>
<evidence type="ECO:0000256" key="1">
    <source>
        <dbReference type="ARBA" id="ARBA00008779"/>
    </source>
</evidence>
<keyword evidence="3" id="KW-0378">Hydrolase</keyword>
<accession>A0ABU9ANB8</accession>
<dbReference type="CDD" id="cd16029">
    <property type="entry name" value="4-S"/>
    <property type="match status" value="1"/>
</dbReference>
<evidence type="ECO:0000256" key="4">
    <source>
        <dbReference type="ARBA" id="ARBA00022837"/>
    </source>
</evidence>
<keyword evidence="4" id="KW-0106">Calcium</keyword>
<dbReference type="InterPro" id="IPR047115">
    <property type="entry name" value="ARSB"/>
</dbReference>
<dbReference type="SUPFAM" id="SSF53649">
    <property type="entry name" value="Alkaline phosphatase-like"/>
    <property type="match status" value="1"/>
</dbReference>
<dbReference type="InterPro" id="IPR024607">
    <property type="entry name" value="Sulfatase_CS"/>
</dbReference>
<comment type="caution">
    <text evidence="8">The sequence shown here is derived from an EMBL/GenBank/DDBJ whole genome shotgun (WGS) entry which is preliminary data.</text>
</comment>
<feature type="signal peptide" evidence="6">
    <location>
        <begin position="1"/>
        <end position="27"/>
    </location>
</feature>
<dbReference type="InterPro" id="IPR000917">
    <property type="entry name" value="Sulfatase_N"/>
</dbReference>
<evidence type="ECO:0000256" key="2">
    <source>
        <dbReference type="ARBA" id="ARBA00022723"/>
    </source>
</evidence>
<feature type="chain" id="PRO_5046867389" evidence="6">
    <location>
        <begin position="28"/>
        <end position="474"/>
    </location>
</feature>
<evidence type="ECO:0000256" key="5">
    <source>
        <dbReference type="ARBA" id="ARBA00023180"/>
    </source>
</evidence>
<organism evidence="8 9">
    <name type="scientific">Luteolibacter soli</name>
    <dbReference type="NCBI Taxonomy" id="3135280"/>
    <lineage>
        <taxon>Bacteria</taxon>
        <taxon>Pseudomonadati</taxon>
        <taxon>Verrucomicrobiota</taxon>
        <taxon>Verrucomicrobiia</taxon>
        <taxon>Verrucomicrobiales</taxon>
        <taxon>Verrucomicrobiaceae</taxon>
        <taxon>Luteolibacter</taxon>
    </lineage>
</organism>
<dbReference type="PROSITE" id="PS00523">
    <property type="entry name" value="SULFATASE_1"/>
    <property type="match status" value="1"/>
</dbReference>
<evidence type="ECO:0000256" key="6">
    <source>
        <dbReference type="SAM" id="SignalP"/>
    </source>
</evidence>
<keyword evidence="9" id="KW-1185">Reference proteome</keyword>
<protein>
    <submittedName>
        <fullName evidence="8">Arylsulfatase</fullName>
    </submittedName>
</protein>
<dbReference type="PANTHER" id="PTHR10342:SF274">
    <property type="entry name" value="ARYLSULFATASE B"/>
    <property type="match status" value="1"/>
</dbReference>
<evidence type="ECO:0000259" key="7">
    <source>
        <dbReference type="Pfam" id="PF00884"/>
    </source>
</evidence>
<keyword evidence="6" id="KW-0732">Signal</keyword>
<dbReference type="PANTHER" id="PTHR10342">
    <property type="entry name" value="ARYLSULFATASE"/>
    <property type="match status" value="1"/>
</dbReference>
<dbReference type="Pfam" id="PF00884">
    <property type="entry name" value="Sulfatase"/>
    <property type="match status" value="1"/>
</dbReference>
<dbReference type="Gene3D" id="3.40.720.10">
    <property type="entry name" value="Alkaline Phosphatase, subunit A"/>
    <property type="match status" value="1"/>
</dbReference>
<evidence type="ECO:0000313" key="8">
    <source>
        <dbReference type="EMBL" id="MEK7949194.1"/>
    </source>
</evidence>
<dbReference type="EMBL" id="JBBUKT010000001">
    <property type="protein sequence ID" value="MEK7949194.1"/>
    <property type="molecule type" value="Genomic_DNA"/>
</dbReference>
<sequence length="474" mass="52282">MMSPRIRSFPALLFGILCAFLSCKVHAAAPHILYIVADDLGWKDVGFHGAEEIKTPNLDKLAAEGARLERFYVQPMCTPTRAALMTGRYPFRYGLQTIVIPSKGTYGLATDEYTLPQTLKDAGYSTAMIGKWHLGHADQKYWPRQRGFDYHYGAVLGEIDYFTHSAHDVLDWQRDNKPVKEEGYVTQLLGKDAVKLIGGHDASKPLFLYLAFTAPHAPYQAPKEYLDRYKNIADETKRAYAGQITCMDDEIGKVLEALDKKGMRKDTLIVFHGDNGGTRDAAMTGESKVKTVPCDNGPLKAGKGTLYEGGTRVPAFANWPGHIQAGEVKQVMHVVDMLPTLAEVAGASTAKSKPLDGIDVWPAIAEGKPSGRDEVVYNVEPFRAAIRQGDWKLVWRNMLPSSVELFNLAEDPNETTNLADKQPEKVKVLQARAEQLAKESVKPLFMETAMQAVFSGIFGPAPIPTDENPATAEP</sequence>
<proteinExistence type="inferred from homology"/>
<comment type="similarity">
    <text evidence="1">Belongs to the sulfatase family.</text>
</comment>
<name>A0ABU9ANB8_9BACT</name>
<keyword evidence="5" id="KW-0325">Glycoprotein</keyword>
<evidence type="ECO:0000313" key="9">
    <source>
        <dbReference type="Proteomes" id="UP001371305"/>
    </source>
</evidence>
<reference evidence="8 9" key="1">
    <citation type="submission" date="2024-04" db="EMBL/GenBank/DDBJ databases">
        <title>Luteolibacter sp. isolated from soil.</title>
        <authorList>
            <person name="An J."/>
        </authorList>
    </citation>
    <scope>NUCLEOTIDE SEQUENCE [LARGE SCALE GENOMIC DNA]</scope>
    <source>
        <strain evidence="8 9">Y139</strain>
    </source>
</reference>